<sequence>MAETGKSAIQRDLREKAGDSRRHSWSGKSEKKSFHTEQNGQDNAMDRKDSGEVLLAAPSCTPLQCQYNLAMVQLLAKCLPNRVCTHTAHRTLFLVDQRGKGGHFEGGVACVARLLHTYIVVACSMCHVHASPSIQLAWVAPPQQMRGNQSCLGHKLLKTKR</sequence>
<dbReference type="EMBL" id="BK002552">
    <property type="protein sequence ID" value="DAA04058.1"/>
    <property type="molecule type" value="Genomic_DNA"/>
</dbReference>
<protein>
    <submittedName>
        <fullName evidence="2">HDC13664</fullName>
    </submittedName>
</protein>
<gene>
    <name evidence="2" type="ORF">HDC13664</name>
</gene>
<accession>Q6IK14</accession>
<reference evidence="2" key="1">
    <citation type="journal article" date="2003" name="Genome Biol.">
        <title>An integrated gene annotation and transcriptional profiling approach towards the full gene content of the Drosophila genome.</title>
        <authorList>
            <person name="Hild M."/>
            <person name="Beckmann B."/>
            <person name="Haas S.A."/>
            <person name="Koch B."/>
            <person name="Solovyev V."/>
            <person name="Busold C."/>
            <person name="Fellenberg K."/>
            <person name="Boutros M."/>
            <person name="Vingron M."/>
            <person name="Sauer F."/>
            <person name="Hoheisel J.D."/>
            <person name="Paro R."/>
        </authorList>
    </citation>
    <scope>NUCLEOTIDE SEQUENCE</scope>
</reference>
<evidence type="ECO:0000256" key="1">
    <source>
        <dbReference type="SAM" id="MobiDB-lite"/>
    </source>
</evidence>
<feature type="compositionally biased region" description="Basic and acidic residues" evidence="1">
    <location>
        <begin position="9"/>
        <end position="35"/>
    </location>
</feature>
<evidence type="ECO:0000313" key="2">
    <source>
        <dbReference type="EMBL" id="DAA04058.1"/>
    </source>
</evidence>
<dbReference type="AlphaFoldDB" id="Q6IK14"/>
<name>Q6IK14_DROME</name>
<organism evidence="2">
    <name type="scientific">Drosophila melanogaster</name>
    <name type="common">Fruit fly</name>
    <dbReference type="NCBI Taxonomy" id="7227"/>
    <lineage>
        <taxon>Eukaryota</taxon>
        <taxon>Metazoa</taxon>
        <taxon>Ecdysozoa</taxon>
        <taxon>Arthropoda</taxon>
        <taxon>Hexapoda</taxon>
        <taxon>Insecta</taxon>
        <taxon>Pterygota</taxon>
        <taxon>Neoptera</taxon>
        <taxon>Endopterygota</taxon>
        <taxon>Diptera</taxon>
        <taxon>Brachycera</taxon>
        <taxon>Muscomorpha</taxon>
        <taxon>Ephydroidea</taxon>
        <taxon>Drosophilidae</taxon>
        <taxon>Drosophila</taxon>
        <taxon>Sophophora</taxon>
    </lineage>
</organism>
<feature type="region of interest" description="Disordered" evidence="1">
    <location>
        <begin position="1"/>
        <end position="46"/>
    </location>
</feature>
<proteinExistence type="predicted"/>